<dbReference type="InterPro" id="IPR005467">
    <property type="entry name" value="His_kinase_dom"/>
</dbReference>
<dbReference type="AlphaFoldDB" id="A0AAN7D9U7"/>
<dbReference type="PANTHER" id="PTHR45339">
    <property type="entry name" value="HYBRID SIGNAL TRANSDUCTION HISTIDINE KINASE J"/>
    <property type="match status" value="1"/>
</dbReference>
<gene>
    <name evidence="7" type="ORF">ATC70_003297</name>
</gene>
<dbReference type="PROSITE" id="PS50110">
    <property type="entry name" value="RESPONSE_REGULATORY"/>
    <property type="match status" value="1"/>
</dbReference>
<feature type="domain" description="Response regulatory" evidence="6">
    <location>
        <begin position="855"/>
        <end position="998"/>
    </location>
</feature>
<feature type="compositionally biased region" description="Low complexity" evidence="4">
    <location>
        <begin position="509"/>
        <end position="526"/>
    </location>
</feature>
<dbReference type="SUPFAM" id="SSF55874">
    <property type="entry name" value="ATPase domain of HSP90 chaperone/DNA topoisomerase II/histidine kinase"/>
    <property type="match status" value="1"/>
</dbReference>
<dbReference type="CDD" id="cd16922">
    <property type="entry name" value="HATPase_EvgS-ArcB-TorS-like"/>
    <property type="match status" value="1"/>
</dbReference>
<keyword evidence="8" id="KW-1185">Reference proteome</keyword>
<dbReference type="CDD" id="cd17546">
    <property type="entry name" value="REC_hyHK_CKI1_RcsC-like"/>
    <property type="match status" value="1"/>
</dbReference>
<dbReference type="SMART" id="SM00388">
    <property type="entry name" value="HisKA"/>
    <property type="match status" value="1"/>
</dbReference>
<dbReference type="InterPro" id="IPR036890">
    <property type="entry name" value="HATPase_C_sf"/>
</dbReference>
<protein>
    <submittedName>
        <fullName evidence="7">Uncharacterized protein</fullName>
    </submittedName>
</protein>
<dbReference type="PRINTS" id="PR00344">
    <property type="entry name" value="BCTRLSENSOR"/>
</dbReference>
<feature type="region of interest" description="Disordered" evidence="4">
    <location>
        <begin position="624"/>
        <end position="662"/>
    </location>
</feature>
<evidence type="ECO:0000256" key="3">
    <source>
        <dbReference type="PROSITE-ProRule" id="PRU00169"/>
    </source>
</evidence>
<feature type="compositionally biased region" description="Low complexity" evidence="4">
    <location>
        <begin position="454"/>
        <end position="464"/>
    </location>
</feature>
<dbReference type="Gene3D" id="1.10.287.130">
    <property type="match status" value="1"/>
</dbReference>
<dbReference type="SUPFAM" id="SSF52172">
    <property type="entry name" value="CheY-like"/>
    <property type="match status" value="1"/>
</dbReference>
<dbReference type="SMART" id="SM00387">
    <property type="entry name" value="HATPase_c"/>
    <property type="match status" value="1"/>
</dbReference>
<dbReference type="EMBL" id="JASEJX010000021">
    <property type="protein sequence ID" value="KAK4512594.1"/>
    <property type="molecule type" value="Genomic_DNA"/>
</dbReference>
<dbReference type="Pfam" id="PF00072">
    <property type="entry name" value="Response_reg"/>
    <property type="match status" value="1"/>
</dbReference>
<accession>A0AAN7D9U7</accession>
<dbReference type="InterPro" id="IPR001789">
    <property type="entry name" value="Sig_transdc_resp-reg_receiver"/>
</dbReference>
<feature type="region of interest" description="Disordered" evidence="4">
    <location>
        <begin position="925"/>
        <end position="945"/>
    </location>
</feature>
<evidence type="ECO:0000259" key="6">
    <source>
        <dbReference type="PROSITE" id="PS50110"/>
    </source>
</evidence>
<evidence type="ECO:0000313" key="7">
    <source>
        <dbReference type="EMBL" id="KAK4512594.1"/>
    </source>
</evidence>
<dbReference type="GO" id="GO:0000155">
    <property type="term" value="F:phosphorelay sensor kinase activity"/>
    <property type="evidence" value="ECO:0007669"/>
    <property type="project" value="InterPro"/>
</dbReference>
<feature type="modified residue" description="4-aspartylphosphate" evidence="3">
    <location>
        <position position="905"/>
    </location>
</feature>
<feature type="region of interest" description="Disordered" evidence="4">
    <location>
        <begin position="683"/>
        <end position="720"/>
    </location>
</feature>
<dbReference type="InterPro" id="IPR003661">
    <property type="entry name" value="HisK_dim/P_dom"/>
</dbReference>
<feature type="compositionally biased region" description="Low complexity" evidence="4">
    <location>
        <begin position="800"/>
        <end position="810"/>
    </location>
</feature>
<evidence type="ECO:0000259" key="5">
    <source>
        <dbReference type="PROSITE" id="PS50109"/>
    </source>
</evidence>
<sequence>MDMHEDSDQTPASNSHCISNEIAAIYTSTFQYVGMEFIDALMREITVQAQVDSALFLQLLSPEEYKEIAKIYTKDNKSRFHVVSCAASTTSSPEIQHSSCSSGDDPSPSSNVDLTSDGLQDQFLLIRSCFSNQASMKSRLTNAIIPLSTLSASSPYIKTLLHSEKIASITHNKDKEEVERGIYPDYEHFVGYRLEAAQKKDDAIRGLLCVTDHATMDNRKLSIISNMLGTVHTRCINELNQLQSREQLISARDLAVLDAENKLKFLADMSHEIRTPMNAVIALTDLLLQERSSLNIEQIEHLEVIQTSGSHLLTIINDILDISKLNHDPKFKLESRRFSLRKCLKDTLNMARHQASMSQQNKVVYVLECPPDKDDNMPLPQLIAQLENKGVLLRPLLHKKGKTVLPIIWKIDPDVPDHLLGDTMRLTQIMLNLCSNAVKFTKQGGIHIRIKRSTPTPFRTTSSSQAATRHNERRMTFKERYDAKIETMWTQALQDRRDRNSNAYNPAMSPTSSSTNTSGGLVTGSSALDDPDMDYFSEKSILEISVTDTGIGIPADRLPKLFKSFSQIDISTARRYGGTGLGLAISSTLVNRMGGCVWVESEEGVGSRFALTLPMTVAPRGRNYSSDSTPLGFAGSPSSPGSTVSDSSSSVHSALGGSNTGNDIISPMSSMYTFTTPAVNNTPNNPGYFPLTTMHTSNMTVTPQPQPQQQQQQQPQMHRPALPRTTHQQLYPSDTLNIRTEPQLIPQIIQSNTGSNESFSPMAEDTHALNAPARTMETRNAEDVKRVIANTDSSNNTIHNSLSANNASANQGRKSYNDLLSPASRSTRVGITKQHYHNRKPQTKEENLAKLHPLRILLAEDNILNQKIAISILKRLGYVDVAIANNGSEVLTLMKTSVFDVIFMDLYMPEMDGLEVTREIIKERTRQKQADMAPSNDTAQTSESSASDLLNTVDVYIIALTASASREDRQICIDAGMNDFISKPFTMTEMKSALKTCANKRKKRRKLAQQKQMEEVFTDTVAATAGIHPTASRSTEMIHATTDDPMLDVQTAAPSSSTPST</sequence>
<feature type="region of interest" description="Disordered" evidence="4">
    <location>
        <begin position="500"/>
        <end position="526"/>
    </location>
</feature>
<evidence type="ECO:0000256" key="1">
    <source>
        <dbReference type="ARBA" id="ARBA00022553"/>
    </source>
</evidence>
<dbReference type="InterPro" id="IPR036097">
    <property type="entry name" value="HisK_dim/P_sf"/>
</dbReference>
<dbReference type="InterPro" id="IPR011006">
    <property type="entry name" value="CheY-like_superfamily"/>
</dbReference>
<feature type="compositionally biased region" description="Low complexity" evidence="4">
    <location>
        <begin position="98"/>
        <end position="110"/>
    </location>
</feature>
<keyword evidence="2" id="KW-0902">Two-component regulatory system</keyword>
<dbReference type="SMART" id="SM00448">
    <property type="entry name" value="REC"/>
    <property type="match status" value="1"/>
</dbReference>
<feature type="compositionally biased region" description="Low complexity" evidence="4">
    <location>
        <begin position="635"/>
        <end position="657"/>
    </location>
</feature>
<dbReference type="RefSeq" id="XP_064679260.1">
    <property type="nucleotide sequence ID" value="XM_064822660.1"/>
</dbReference>
<feature type="compositionally biased region" description="Low complexity" evidence="4">
    <location>
        <begin position="707"/>
        <end position="716"/>
    </location>
</feature>
<organism evidence="7 8">
    <name type="scientific">Mucor velutinosus</name>
    <dbReference type="NCBI Taxonomy" id="708070"/>
    <lineage>
        <taxon>Eukaryota</taxon>
        <taxon>Fungi</taxon>
        <taxon>Fungi incertae sedis</taxon>
        <taxon>Mucoromycota</taxon>
        <taxon>Mucoromycotina</taxon>
        <taxon>Mucoromycetes</taxon>
        <taxon>Mucorales</taxon>
        <taxon>Mucorineae</taxon>
        <taxon>Mucoraceae</taxon>
        <taxon>Mucor</taxon>
    </lineage>
</organism>
<dbReference type="PANTHER" id="PTHR45339:SF1">
    <property type="entry name" value="HYBRID SIGNAL TRANSDUCTION HISTIDINE KINASE J"/>
    <property type="match status" value="1"/>
</dbReference>
<evidence type="ECO:0000256" key="2">
    <source>
        <dbReference type="ARBA" id="ARBA00023012"/>
    </source>
</evidence>
<feature type="compositionally biased region" description="Polar residues" evidence="4">
    <location>
        <begin position="693"/>
        <end position="702"/>
    </location>
</feature>
<dbReference type="Gene3D" id="3.40.50.2300">
    <property type="match status" value="1"/>
</dbReference>
<feature type="domain" description="Histidine kinase" evidence="5">
    <location>
        <begin position="268"/>
        <end position="617"/>
    </location>
</feature>
<dbReference type="PROSITE" id="PS50109">
    <property type="entry name" value="HIS_KIN"/>
    <property type="match status" value="1"/>
</dbReference>
<dbReference type="SUPFAM" id="SSF47384">
    <property type="entry name" value="Homodimeric domain of signal transducing histidine kinase"/>
    <property type="match status" value="1"/>
</dbReference>
<keyword evidence="1 3" id="KW-0597">Phosphoprotein</keyword>
<feature type="region of interest" description="Disordered" evidence="4">
    <location>
        <begin position="792"/>
        <end position="816"/>
    </location>
</feature>
<feature type="region of interest" description="Disordered" evidence="4">
    <location>
        <begin position="454"/>
        <end position="473"/>
    </location>
</feature>
<comment type="caution">
    <text evidence="7">The sequence shown here is derived from an EMBL/GenBank/DDBJ whole genome shotgun (WGS) entry which is preliminary data.</text>
</comment>
<dbReference type="InterPro" id="IPR004358">
    <property type="entry name" value="Sig_transdc_His_kin-like_C"/>
</dbReference>
<dbReference type="Gene3D" id="3.30.565.10">
    <property type="entry name" value="Histidine kinase-like ATPase, C-terminal domain"/>
    <property type="match status" value="1"/>
</dbReference>
<feature type="region of interest" description="Disordered" evidence="4">
    <location>
        <begin position="92"/>
        <end position="113"/>
    </location>
</feature>
<evidence type="ECO:0000256" key="4">
    <source>
        <dbReference type="SAM" id="MobiDB-lite"/>
    </source>
</evidence>
<dbReference type="Pfam" id="PF02518">
    <property type="entry name" value="HATPase_c"/>
    <property type="match status" value="1"/>
</dbReference>
<reference evidence="7 8" key="1">
    <citation type="submission" date="2022-11" db="EMBL/GenBank/DDBJ databases">
        <title>Mucor velutinosus strain NIH1002 WGS.</title>
        <authorList>
            <person name="Subramanian P."/>
            <person name="Mullikin J.C."/>
            <person name="Segre J.A."/>
            <person name="Zelazny A.M."/>
        </authorList>
    </citation>
    <scope>NUCLEOTIDE SEQUENCE [LARGE SCALE GENOMIC DNA]</scope>
    <source>
        <strain evidence="7 8">NIH1002</strain>
    </source>
</reference>
<dbReference type="InterPro" id="IPR003594">
    <property type="entry name" value="HATPase_dom"/>
</dbReference>
<dbReference type="Proteomes" id="UP001304243">
    <property type="component" value="Unassembled WGS sequence"/>
</dbReference>
<name>A0AAN7D9U7_9FUNG</name>
<dbReference type="GeneID" id="89946999"/>
<evidence type="ECO:0000313" key="8">
    <source>
        <dbReference type="Proteomes" id="UP001304243"/>
    </source>
</evidence>
<feature type="compositionally biased region" description="Polar residues" evidence="4">
    <location>
        <begin position="935"/>
        <end position="945"/>
    </location>
</feature>
<dbReference type="Pfam" id="PF00512">
    <property type="entry name" value="HisKA"/>
    <property type="match status" value="1"/>
</dbReference>
<proteinExistence type="predicted"/>
<dbReference type="CDD" id="cd00082">
    <property type="entry name" value="HisKA"/>
    <property type="match status" value="1"/>
</dbReference>